<dbReference type="OrthoDB" id="9804822at2"/>
<evidence type="ECO:0000256" key="4">
    <source>
        <dbReference type="ARBA" id="ARBA00022692"/>
    </source>
</evidence>
<sequence length="206" mass="22600">MSTSVWLVYFATVLAFMCTPGPSHILMLSNSLNNGFARSTATAAGDLSANFLQMLAASVGLASILQSSYDYFIIVKWAGVIYLAYLGLKLFFSKSASIESQPLRSLRSLYWQGFITSAANPKAIVFFAALFPQFLSESEPLAPQFLILSITYLVIDGSFLCFYGQCADYFARKLRSRAGQYLNKISGSLFIAASILLGLKDIEKVK</sequence>
<evidence type="ECO:0000313" key="9">
    <source>
        <dbReference type="Proteomes" id="UP000009230"/>
    </source>
</evidence>
<proteinExistence type="inferred from homology"/>
<dbReference type="EMBL" id="CP002771">
    <property type="protein sequence ID" value="AEF56180.1"/>
    <property type="molecule type" value="Genomic_DNA"/>
</dbReference>
<evidence type="ECO:0000313" key="8">
    <source>
        <dbReference type="EMBL" id="AEF56180.1"/>
    </source>
</evidence>
<dbReference type="InterPro" id="IPR001123">
    <property type="entry name" value="LeuE-type"/>
</dbReference>
<keyword evidence="9" id="KW-1185">Reference proteome</keyword>
<dbReference type="GO" id="GO:0042970">
    <property type="term" value="F:homoserine transmembrane transporter activity"/>
    <property type="evidence" value="ECO:0007669"/>
    <property type="project" value="TreeGrafter"/>
</dbReference>
<evidence type="ECO:0000256" key="7">
    <source>
        <dbReference type="SAM" id="Phobius"/>
    </source>
</evidence>
<dbReference type="Proteomes" id="UP000009230">
    <property type="component" value="Chromosome"/>
</dbReference>
<evidence type="ECO:0000256" key="2">
    <source>
        <dbReference type="ARBA" id="ARBA00007928"/>
    </source>
</evidence>
<dbReference type="Pfam" id="PF01810">
    <property type="entry name" value="LysE"/>
    <property type="match status" value="1"/>
</dbReference>
<feature type="transmembrane region" description="Helical" evidence="7">
    <location>
        <begin position="141"/>
        <end position="161"/>
    </location>
</feature>
<feature type="transmembrane region" description="Helical" evidence="7">
    <location>
        <begin position="71"/>
        <end position="92"/>
    </location>
</feature>
<comment type="subcellular location">
    <subcellularLocation>
        <location evidence="1">Cell membrane</location>
        <topology evidence="1">Multi-pass membrane protein</topology>
    </subcellularLocation>
</comment>
<comment type="similarity">
    <text evidence="2">Belongs to the Rht family.</text>
</comment>
<feature type="transmembrane region" description="Helical" evidence="7">
    <location>
        <begin position="113"/>
        <end position="135"/>
    </location>
</feature>
<dbReference type="RefSeq" id="WP_013797650.1">
    <property type="nucleotide sequence ID" value="NC_015559.1"/>
</dbReference>
<name>F6CSM2_MARPP</name>
<keyword evidence="4 7" id="KW-0812">Transmembrane</keyword>
<accession>F6CSM2</accession>
<dbReference type="PIRSF" id="PIRSF006324">
    <property type="entry name" value="LeuE"/>
    <property type="match status" value="1"/>
</dbReference>
<evidence type="ECO:0000256" key="5">
    <source>
        <dbReference type="ARBA" id="ARBA00022989"/>
    </source>
</evidence>
<dbReference type="KEGG" id="mpc:Mar181_3156"/>
<gene>
    <name evidence="8" type="ordered locus">Mar181_3156</name>
</gene>
<dbReference type="GO" id="GO:0005886">
    <property type="term" value="C:plasma membrane"/>
    <property type="evidence" value="ECO:0007669"/>
    <property type="project" value="UniProtKB-SubCell"/>
</dbReference>
<reference evidence="8 9" key="1">
    <citation type="journal article" date="2012" name="Stand. Genomic Sci.">
        <title>Complete genome sequence of Marinomonas posidonica type strain (IVIA-Po-181(T)).</title>
        <authorList>
            <person name="Lucas-Elio P."/>
            <person name="Goodwin L."/>
            <person name="Woyke T."/>
            <person name="Pitluck S."/>
            <person name="Nolan M."/>
            <person name="Kyrpides N.C."/>
            <person name="Detter J.C."/>
            <person name="Copeland A."/>
            <person name="Lu M."/>
            <person name="Bruce D."/>
            <person name="Detter C."/>
            <person name="Tapia R."/>
            <person name="Han S."/>
            <person name="Land M.L."/>
            <person name="Ivanova N."/>
            <person name="Mikhailova N."/>
            <person name="Johnston A.W."/>
            <person name="Sanchez-Amat A."/>
        </authorList>
    </citation>
    <scope>NUCLEOTIDE SEQUENCE [LARGE SCALE GENOMIC DNA]</scope>
    <source>
        <strain evidence="9">CECT 7376 / NCIMB 14433 / IVIA-Po-181</strain>
    </source>
</reference>
<keyword evidence="5 7" id="KW-1133">Transmembrane helix</keyword>
<evidence type="ECO:0000256" key="3">
    <source>
        <dbReference type="ARBA" id="ARBA00022475"/>
    </source>
</evidence>
<feature type="transmembrane region" description="Helical" evidence="7">
    <location>
        <begin position="6"/>
        <end position="26"/>
    </location>
</feature>
<dbReference type="PANTHER" id="PTHR30086:SF14">
    <property type="entry name" value="HOMOSERINE_HOMOSERINE LACTONE EFFLUX PROTEIN"/>
    <property type="match status" value="1"/>
</dbReference>
<dbReference type="AlphaFoldDB" id="F6CSM2"/>
<organism evidence="8 9">
    <name type="scientific">Marinomonas posidonica (strain CECT 7376 / NCIMB 14433 / IVIA-Po-181)</name>
    <dbReference type="NCBI Taxonomy" id="491952"/>
    <lineage>
        <taxon>Bacteria</taxon>
        <taxon>Pseudomonadati</taxon>
        <taxon>Pseudomonadota</taxon>
        <taxon>Gammaproteobacteria</taxon>
        <taxon>Oceanospirillales</taxon>
        <taxon>Oceanospirillaceae</taxon>
        <taxon>Marinomonas</taxon>
    </lineage>
</organism>
<protein>
    <submittedName>
        <fullName evidence="8">Lysine exporter protein (LYSE/YGGA)</fullName>
    </submittedName>
</protein>
<evidence type="ECO:0000256" key="6">
    <source>
        <dbReference type="ARBA" id="ARBA00023136"/>
    </source>
</evidence>
<evidence type="ECO:0000256" key="1">
    <source>
        <dbReference type="ARBA" id="ARBA00004651"/>
    </source>
</evidence>
<keyword evidence="3" id="KW-1003">Cell membrane</keyword>
<dbReference type="PANTHER" id="PTHR30086">
    <property type="entry name" value="ARGININE EXPORTER PROTEIN ARGO"/>
    <property type="match status" value="1"/>
</dbReference>
<keyword evidence="6 7" id="KW-0472">Membrane</keyword>
<dbReference type="eggNOG" id="COG1280">
    <property type="taxonomic scope" value="Bacteria"/>
</dbReference>
<dbReference type="HOGENOM" id="CLU_079569_2_3_6"/>
<dbReference type="STRING" id="491952.Mar181_3156"/>